<dbReference type="Gene3D" id="2.60.40.3440">
    <property type="match status" value="1"/>
</dbReference>
<reference evidence="2" key="1">
    <citation type="submission" date="2016-10" db="EMBL/GenBank/DDBJ databases">
        <authorList>
            <person name="Varghese N."/>
            <person name="Submissions S."/>
        </authorList>
    </citation>
    <scope>NUCLEOTIDE SEQUENCE [LARGE SCALE GENOMIC DNA]</scope>
    <source>
        <strain evidence="2">Nm69</strain>
    </source>
</reference>
<gene>
    <name evidence="1" type="ORF">SAMN05216302_100586</name>
</gene>
<dbReference type="AlphaFoldDB" id="A0A1I3Z4E4"/>
<dbReference type="Pfam" id="PF17963">
    <property type="entry name" value="Big_9"/>
    <property type="match status" value="1"/>
</dbReference>
<dbReference type="OrthoDB" id="8552614at2"/>
<evidence type="ECO:0008006" key="3">
    <source>
        <dbReference type="Google" id="ProtNLM"/>
    </source>
</evidence>
<dbReference type="RefSeq" id="WP_090697627.1">
    <property type="nucleotide sequence ID" value="NZ_FOSP01000005.1"/>
</dbReference>
<dbReference type="STRING" id="52441.SAMN05216302_100586"/>
<organism evidence="1 2">
    <name type="scientific">Nitrosomonas aestuarii</name>
    <dbReference type="NCBI Taxonomy" id="52441"/>
    <lineage>
        <taxon>Bacteria</taxon>
        <taxon>Pseudomonadati</taxon>
        <taxon>Pseudomonadota</taxon>
        <taxon>Betaproteobacteria</taxon>
        <taxon>Nitrosomonadales</taxon>
        <taxon>Nitrosomonadaceae</taxon>
        <taxon>Nitrosomonas</taxon>
    </lineage>
</organism>
<dbReference type="Proteomes" id="UP000199533">
    <property type="component" value="Unassembled WGS sequence"/>
</dbReference>
<keyword evidence="2" id="KW-1185">Reference proteome</keyword>
<proteinExistence type="predicted"/>
<evidence type="ECO:0000313" key="1">
    <source>
        <dbReference type="EMBL" id="SFK38993.1"/>
    </source>
</evidence>
<dbReference type="EMBL" id="FOSP01000005">
    <property type="protein sequence ID" value="SFK38993.1"/>
    <property type="molecule type" value="Genomic_DNA"/>
</dbReference>
<protein>
    <recommendedName>
        <fullName evidence="3">RapA2 cadherin-like domain-containing protein</fullName>
    </recommendedName>
</protein>
<name>A0A1I3Z4E4_9PROT</name>
<sequence length="788" mass="84965">MNITNINRQITFTIGDVSINVVENANALDFTVTSLGDDDLRGLFFDFNNTAILSSLILAGGNITNQAIEDEGVINLKHGVHLQGTGLMFDIGIAFGTPGAGKDIIQQTEFTLSSTTTALTLDDIANVEFGVRTTSEGDKLTAIAPAAPDAINDSYDIFEDGQAGLNAPSKSPDGVILQVLKNDTDADGDTLTINYVTNALHGTVMIVDGDDADNEIGDAILYTPDADYAGTDTFGYGITDNNGGIDSATVNVSIAAVADIPSLTINTSSTAHVNEVIFTVTATQQDADLSEFIDRIEADIPISGATISPIQSTSSGQPDTYTQDFLLTLPENESAEFDLVFKAVSKENSNGDEESVSETIHVASTSQTITENSNWEKYYSSPFSYDFSKFRGATTDGLKKVKKEGAGFTVGGEADIDIGIQEDFDFDAGTLRLRVNRDTTVDTFYNSLTDTLKIDTSSVINYDDWILLDPVTVVELSAIFDFYADAFASVDPGGVIGNLGTIRLSDISNKLSTMNNLNIDAPFVTFNNDTVPEGVIDLTVANPALLNDKGELPAFLDFVSIFYEKPWDISGWSGNPHDVETSKLVTYDIDLDELIWNMFELAVFPSLVSEDGIKLALTQLAFDLNLNPFNFEVSIPGTGLFLDAEMADFDIVVDYDLTRTTDFDLDELAGKITFEDGSSFNFVAGDTLTFANASAIDLNNNGIVEYNLELDQTGTIDHKAEFSQDHSIAVEALDIRGGYDGILGKWVGSTTPLPLIDETFKSVHYNLFDGTLPFELATDQFSLSAQLA</sequence>
<accession>A0A1I3Z4E4</accession>
<evidence type="ECO:0000313" key="2">
    <source>
        <dbReference type="Proteomes" id="UP000199533"/>
    </source>
</evidence>